<dbReference type="GO" id="GO:0030154">
    <property type="term" value="P:cell differentiation"/>
    <property type="evidence" value="ECO:0007669"/>
    <property type="project" value="UniProtKB-KW"/>
</dbReference>
<dbReference type="PANTHER" id="PTHR34359">
    <property type="entry name" value="CLAVATA3/ESR (CLE)-RELATED PROTEIN 10"/>
    <property type="match status" value="1"/>
</dbReference>
<accession>A0A0D2VBA5</accession>
<evidence type="ECO:0000313" key="6">
    <source>
        <dbReference type="EMBL" id="KJB80296.1"/>
    </source>
</evidence>
<evidence type="ECO:0000256" key="3">
    <source>
        <dbReference type="ARBA" id="ARBA00022782"/>
    </source>
</evidence>
<name>A0A0D2VBA5_GOSRA</name>
<dbReference type="EMBL" id="CM001752">
    <property type="protein sequence ID" value="KJB80296.1"/>
    <property type="molecule type" value="Genomic_DNA"/>
</dbReference>
<keyword evidence="5" id="KW-0732">Signal</keyword>
<evidence type="ECO:0000256" key="1">
    <source>
        <dbReference type="ARBA" id="ARBA00005416"/>
    </source>
</evidence>
<reference evidence="6 7" key="1">
    <citation type="journal article" date="2012" name="Nature">
        <title>Repeated polyploidization of Gossypium genomes and the evolution of spinnable cotton fibres.</title>
        <authorList>
            <person name="Paterson A.H."/>
            <person name="Wendel J.F."/>
            <person name="Gundlach H."/>
            <person name="Guo H."/>
            <person name="Jenkins J."/>
            <person name="Jin D."/>
            <person name="Llewellyn D."/>
            <person name="Showmaker K.C."/>
            <person name="Shu S."/>
            <person name="Udall J."/>
            <person name="Yoo M.J."/>
            <person name="Byers R."/>
            <person name="Chen W."/>
            <person name="Doron-Faigenboim A."/>
            <person name="Duke M.V."/>
            <person name="Gong L."/>
            <person name="Grimwood J."/>
            <person name="Grover C."/>
            <person name="Grupp K."/>
            <person name="Hu G."/>
            <person name="Lee T.H."/>
            <person name="Li J."/>
            <person name="Lin L."/>
            <person name="Liu T."/>
            <person name="Marler B.S."/>
            <person name="Page J.T."/>
            <person name="Roberts A.W."/>
            <person name="Romanel E."/>
            <person name="Sanders W.S."/>
            <person name="Szadkowski E."/>
            <person name="Tan X."/>
            <person name="Tang H."/>
            <person name="Xu C."/>
            <person name="Wang J."/>
            <person name="Wang Z."/>
            <person name="Zhang D."/>
            <person name="Zhang L."/>
            <person name="Ashrafi H."/>
            <person name="Bedon F."/>
            <person name="Bowers J.E."/>
            <person name="Brubaker C.L."/>
            <person name="Chee P.W."/>
            <person name="Das S."/>
            <person name="Gingle A.R."/>
            <person name="Haigler C.H."/>
            <person name="Harker D."/>
            <person name="Hoffmann L.V."/>
            <person name="Hovav R."/>
            <person name="Jones D.C."/>
            <person name="Lemke C."/>
            <person name="Mansoor S."/>
            <person name="ur Rahman M."/>
            <person name="Rainville L.N."/>
            <person name="Rambani A."/>
            <person name="Reddy U.K."/>
            <person name="Rong J.K."/>
            <person name="Saranga Y."/>
            <person name="Scheffler B.E."/>
            <person name="Scheffler J.A."/>
            <person name="Stelly D.M."/>
            <person name="Triplett B.A."/>
            <person name="Van Deynze A."/>
            <person name="Vaslin M.F."/>
            <person name="Waghmare V.N."/>
            <person name="Walford S.A."/>
            <person name="Wright R.J."/>
            <person name="Zaki E.A."/>
            <person name="Zhang T."/>
            <person name="Dennis E.S."/>
            <person name="Mayer K.F."/>
            <person name="Peterson D.G."/>
            <person name="Rokhsar D.S."/>
            <person name="Wang X."/>
            <person name="Schmutz J."/>
        </authorList>
    </citation>
    <scope>NUCLEOTIDE SEQUENCE [LARGE SCALE GENOMIC DNA]</scope>
</reference>
<protein>
    <submittedName>
        <fullName evidence="6">Uncharacterized protein</fullName>
    </submittedName>
</protein>
<dbReference type="PANTHER" id="PTHR34359:SF5">
    <property type="entry name" value="CLAVATA3_ESR (CLE)-RELATED PROTEIN 9"/>
    <property type="match status" value="1"/>
</dbReference>
<evidence type="ECO:0000313" key="7">
    <source>
        <dbReference type="Proteomes" id="UP000032304"/>
    </source>
</evidence>
<proteinExistence type="inferred from homology"/>
<dbReference type="eggNOG" id="ENOG502S9T8">
    <property type="taxonomic scope" value="Eukaryota"/>
</dbReference>
<gene>
    <name evidence="6" type="ORF">B456_013G091800</name>
</gene>
<sequence length="80" mass="9535">MSCYRLSISVLLFFLLLLLRPSAQTPSPRNHCPWQRSSCSQLRIHKFRHFLPPWPEQDEIDPRYGVEKRLVPSWPNPLHN</sequence>
<keyword evidence="3" id="KW-0221">Differentiation</keyword>
<comment type="similarity">
    <text evidence="1">Belongs to the CLV3/ESR signal peptide family.</text>
</comment>
<evidence type="ECO:0000256" key="5">
    <source>
        <dbReference type="SAM" id="SignalP"/>
    </source>
</evidence>
<organism evidence="6 7">
    <name type="scientific">Gossypium raimondii</name>
    <name type="common">Peruvian cotton</name>
    <name type="synonym">Gossypium klotzschianum subsp. raimondii</name>
    <dbReference type="NCBI Taxonomy" id="29730"/>
    <lineage>
        <taxon>Eukaryota</taxon>
        <taxon>Viridiplantae</taxon>
        <taxon>Streptophyta</taxon>
        <taxon>Embryophyta</taxon>
        <taxon>Tracheophyta</taxon>
        <taxon>Spermatophyta</taxon>
        <taxon>Magnoliopsida</taxon>
        <taxon>eudicotyledons</taxon>
        <taxon>Gunneridae</taxon>
        <taxon>Pentapetalae</taxon>
        <taxon>rosids</taxon>
        <taxon>malvids</taxon>
        <taxon>Malvales</taxon>
        <taxon>Malvaceae</taxon>
        <taxon>Malvoideae</taxon>
        <taxon>Gossypium</taxon>
    </lineage>
</organism>
<keyword evidence="4" id="KW-0379">Hydroxylation</keyword>
<keyword evidence="7" id="KW-1185">Reference proteome</keyword>
<keyword evidence="2" id="KW-0217">Developmental protein</keyword>
<evidence type="ECO:0000256" key="4">
    <source>
        <dbReference type="ARBA" id="ARBA00023278"/>
    </source>
</evidence>
<evidence type="ECO:0000256" key="2">
    <source>
        <dbReference type="ARBA" id="ARBA00022473"/>
    </source>
</evidence>
<feature type="signal peptide" evidence="5">
    <location>
        <begin position="1"/>
        <end position="24"/>
    </location>
</feature>
<dbReference type="AlphaFoldDB" id="A0A0D2VBA5"/>
<dbReference type="Proteomes" id="UP000032304">
    <property type="component" value="Chromosome 13"/>
</dbReference>
<dbReference type="Gramene" id="KJB80296">
    <property type="protein sequence ID" value="KJB80296"/>
    <property type="gene ID" value="B456_013G091800"/>
</dbReference>
<dbReference type="InterPro" id="IPR039618">
    <property type="entry name" value="CLE9-13"/>
</dbReference>
<feature type="chain" id="PRO_5002253442" evidence="5">
    <location>
        <begin position="25"/>
        <end position="80"/>
    </location>
</feature>